<dbReference type="GO" id="GO:0016987">
    <property type="term" value="F:sigma factor activity"/>
    <property type="evidence" value="ECO:0007669"/>
    <property type="project" value="UniProtKB-KW"/>
</dbReference>
<evidence type="ECO:0000259" key="9">
    <source>
        <dbReference type="Pfam" id="PF04552"/>
    </source>
</evidence>
<dbReference type="Gene3D" id="1.10.10.60">
    <property type="entry name" value="Homeodomain-like"/>
    <property type="match status" value="1"/>
</dbReference>
<evidence type="ECO:0000259" key="10">
    <source>
        <dbReference type="Pfam" id="PF04963"/>
    </source>
</evidence>
<keyword evidence="4" id="KW-0548">Nucleotidyltransferase</keyword>
<dbReference type="PRINTS" id="PR00045">
    <property type="entry name" value="SIGMA54FCT"/>
</dbReference>
<keyword evidence="6" id="KW-0731">Sigma factor</keyword>
<evidence type="ECO:0000256" key="3">
    <source>
        <dbReference type="ARBA" id="ARBA00022679"/>
    </source>
</evidence>
<keyword evidence="7" id="KW-0238">DNA-binding</keyword>
<organism evidence="11 12">
    <name type="scientific">Paenibacillus mangrovi</name>
    <dbReference type="NCBI Taxonomy" id="2931978"/>
    <lineage>
        <taxon>Bacteria</taxon>
        <taxon>Bacillati</taxon>
        <taxon>Bacillota</taxon>
        <taxon>Bacilli</taxon>
        <taxon>Bacillales</taxon>
        <taxon>Paenibacillaceae</taxon>
        <taxon>Paenibacillus</taxon>
    </lineage>
</organism>
<dbReference type="Pfam" id="PF04552">
    <property type="entry name" value="Sigma54_DBD"/>
    <property type="match status" value="1"/>
</dbReference>
<dbReference type="GO" id="GO:0003677">
    <property type="term" value="F:DNA binding"/>
    <property type="evidence" value="ECO:0007669"/>
    <property type="project" value="UniProtKB-KW"/>
</dbReference>
<dbReference type="RefSeq" id="WP_244728644.1">
    <property type="nucleotide sequence ID" value="NZ_JALIRP010000010.1"/>
</dbReference>
<evidence type="ECO:0000256" key="1">
    <source>
        <dbReference type="ARBA" id="ARBA00008798"/>
    </source>
</evidence>
<gene>
    <name evidence="11" type="primary">rpoN</name>
    <name evidence="11" type="ORF">MUG84_21200</name>
</gene>
<feature type="domain" description="RNA polymerase sigma factor 54 DNA-binding" evidence="9">
    <location>
        <begin position="275"/>
        <end position="433"/>
    </location>
</feature>
<keyword evidence="2" id="KW-0240">DNA-directed RNA polymerase</keyword>
<dbReference type="InterPro" id="IPR038709">
    <property type="entry name" value="RpoN_core-bd_sf"/>
</dbReference>
<dbReference type="Pfam" id="PF00309">
    <property type="entry name" value="Sigma54_AID"/>
    <property type="match status" value="1"/>
</dbReference>
<dbReference type="GO" id="GO:0016779">
    <property type="term" value="F:nucleotidyltransferase activity"/>
    <property type="evidence" value="ECO:0007669"/>
    <property type="project" value="UniProtKB-KW"/>
</dbReference>
<dbReference type="GO" id="GO:0001216">
    <property type="term" value="F:DNA-binding transcription activator activity"/>
    <property type="evidence" value="ECO:0007669"/>
    <property type="project" value="InterPro"/>
</dbReference>
<proteinExistence type="inferred from homology"/>
<evidence type="ECO:0000256" key="7">
    <source>
        <dbReference type="ARBA" id="ARBA00023125"/>
    </source>
</evidence>
<dbReference type="EMBL" id="JALIRP010000010">
    <property type="protein sequence ID" value="MCJ8014233.1"/>
    <property type="molecule type" value="Genomic_DNA"/>
</dbReference>
<dbReference type="InterPro" id="IPR000394">
    <property type="entry name" value="RNA_pol_sigma_54"/>
</dbReference>
<evidence type="ECO:0000256" key="2">
    <source>
        <dbReference type="ARBA" id="ARBA00022478"/>
    </source>
</evidence>
<dbReference type="NCBIfam" id="TIGR02395">
    <property type="entry name" value="rpoN_sigma"/>
    <property type="match status" value="1"/>
</dbReference>
<dbReference type="PANTHER" id="PTHR32248">
    <property type="entry name" value="RNA POLYMERASE SIGMA-54 FACTOR"/>
    <property type="match status" value="1"/>
</dbReference>
<dbReference type="Proteomes" id="UP001139347">
    <property type="component" value="Unassembled WGS sequence"/>
</dbReference>
<dbReference type="PANTHER" id="PTHR32248:SF4">
    <property type="entry name" value="RNA POLYMERASE SIGMA-54 FACTOR"/>
    <property type="match status" value="1"/>
</dbReference>
<comment type="similarity">
    <text evidence="1">Belongs to the sigma-54 factor family.</text>
</comment>
<evidence type="ECO:0000313" key="12">
    <source>
        <dbReference type="Proteomes" id="UP001139347"/>
    </source>
</evidence>
<feature type="domain" description="RNA polymerase sigma factor 54 core-binding" evidence="10">
    <location>
        <begin position="76"/>
        <end position="261"/>
    </location>
</feature>
<dbReference type="PROSITE" id="PS00718">
    <property type="entry name" value="SIGMA54_2"/>
    <property type="match status" value="1"/>
</dbReference>
<dbReference type="Pfam" id="PF04963">
    <property type="entry name" value="Sigma54_CBD"/>
    <property type="match status" value="1"/>
</dbReference>
<dbReference type="AlphaFoldDB" id="A0A9X1WVB4"/>
<dbReference type="GO" id="GO:0006352">
    <property type="term" value="P:DNA-templated transcription initiation"/>
    <property type="evidence" value="ECO:0007669"/>
    <property type="project" value="InterPro"/>
</dbReference>
<evidence type="ECO:0000256" key="6">
    <source>
        <dbReference type="ARBA" id="ARBA00023082"/>
    </source>
</evidence>
<evidence type="ECO:0000313" key="11">
    <source>
        <dbReference type="EMBL" id="MCJ8014233.1"/>
    </source>
</evidence>
<reference evidence="11" key="1">
    <citation type="submission" date="2022-04" db="EMBL/GenBank/DDBJ databases">
        <title>Paenibacillus mangrovi sp. nov., a novel endophytic bacterium isolated from bark of Kandelia candel.</title>
        <authorList>
            <person name="Tuo L."/>
        </authorList>
    </citation>
    <scope>NUCLEOTIDE SEQUENCE</scope>
    <source>
        <strain evidence="11">KQZ6P-2</strain>
    </source>
</reference>
<name>A0A9X1WVB4_9BACL</name>
<dbReference type="InterPro" id="IPR007046">
    <property type="entry name" value="RNA_pol_sigma_54_core-bd"/>
</dbReference>
<evidence type="ECO:0000256" key="4">
    <source>
        <dbReference type="ARBA" id="ARBA00022695"/>
    </source>
</evidence>
<comment type="caution">
    <text evidence="11">The sequence shown here is derived from an EMBL/GenBank/DDBJ whole genome shotgun (WGS) entry which is preliminary data.</text>
</comment>
<keyword evidence="3" id="KW-0808">Transferase</keyword>
<dbReference type="InterPro" id="IPR007634">
    <property type="entry name" value="RNA_pol_sigma_54_DNA-bd"/>
</dbReference>
<accession>A0A9X1WVB4</accession>
<keyword evidence="12" id="KW-1185">Reference proteome</keyword>
<sequence length="435" mass="49092">MIGYQLVQDQRLKLAITPELKQSILILSLSSYELMQYLQEQAMENPVLELAYRRDTGAYGRNRSTGKQVMQDPYWNVKQSQDTMEARLQSQLRLLPLPAEVYRAAAFMAGNLSDDGYLEITVADVCTEMNVTEAIVLKALEQLQSLEPAGIGCRNLRESLLLQITRDPAPVPYAYEIVDGYLPDLANGSLGRIASALRIAREQAMMAVQYIQSLNPRPGLSIGVFEQQYVVPDAIVENHADSFTVSTYPSSLPKLTISSEYRDWVHLRQSAEASSYLNQCLKSAQWIVRSVELRKMTLMKVIYAMIEEQREFLTDGVKGLKPMTLSRIAGKLDMHESTVSRAVHDKFLLTPHGVFPLKYFFAAGLSTSDGSCASSRKVKARIKELIDSENKSRPYSDQKIVDLLFSEGVRLSRRTVTKYREELKILSSSSRRRTI</sequence>
<evidence type="ECO:0000256" key="5">
    <source>
        <dbReference type="ARBA" id="ARBA00023015"/>
    </source>
</evidence>
<dbReference type="PROSITE" id="PS50044">
    <property type="entry name" value="SIGMA54_3"/>
    <property type="match status" value="1"/>
</dbReference>
<dbReference type="PROSITE" id="PS00717">
    <property type="entry name" value="SIGMA54_1"/>
    <property type="match status" value="1"/>
</dbReference>
<keyword evidence="5" id="KW-0805">Transcription regulation</keyword>
<dbReference type="GO" id="GO:0000428">
    <property type="term" value="C:DNA-directed RNA polymerase complex"/>
    <property type="evidence" value="ECO:0007669"/>
    <property type="project" value="UniProtKB-KW"/>
</dbReference>
<evidence type="ECO:0000256" key="8">
    <source>
        <dbReference type="ARBA" id="ARBA00023163"/>
    </source>
</evidence>
<keyword evidence="8" id="KW-0804">Transcription</keyword>
<dbReference type="Gene3D" id="1.10.10.1330">
    <property type="entry name" value="RNA polymerase sigma-54 factor, core-binding domain"/>
    <property type="match status" value="1"/>
</dbReference>
<protein>
    <submittedName>
        <fullName evidence="11">RNA polymerase factor sigma-54</fullName>
    </submittedName>
</protein>
<dbReference type="PIRSF" id="PIRSF000774">
    <property type="entry name" value="RpoN"/>
    <property type="match status" value="1"/>
</dbReference>